<dbReference type="PROSITE" id="PS01318">
    <property type="entry name" value="TSAA_1"/>
    <property type="match status" value="1"/>
</dbReference>
<dbReference type="Gene3D" id="2.40.30.70">
    <property type="entry name" value="YaeB-like"/>
    <property type="match status" value="1"/>
</dbReference>
<dbReference type="STRING" id="880724.Metig_0143"/>
<dbReference type="InterPro" id="IPR036413">
    <property type="entry name" value="YaeB-like_sf"/>
</dbReference>
<accession>F6BEW7</accession>
<dbReference type="AlphaFoldDB" id="F6BEW7"/>
<proteinExistence type="inferred from homology"/>
<dbReference type="PANTHER" id="PTHR12818:SF0">
    <property type="entry name" value="TRNA (ADENINE(37)-N6)-METHYLTRANSFERASE"/>
    <property type="match status" value="1"/>
</dbReference>
<dbReference type="KEGG" id="mig:Metig_0143"/>
<dbReference type="InterPro" id="IPR023368">
    <property type="entry name" value="UPF0066_cons_site"/>
</dbReference>
<organism evidence="5">
    <name type="scientific">Methanotorris igneus (strain DSM 5666 / JCM 11834 / Kol 5)</name>
    <dbReference type="NCBI Taxonomy" id="880724"/>
    <lineage>
        <taxon>Archaea</taxon>
        <taxon>Methanobacteriati</taxon>
        <taxon>Methanobacteriota</taxon>
        <taxon>Methanomada group</taxon>
        <taxon>Methanococci</taxon>
        <taxon>Methanococcales</taxon>
        <taxon>Methanocaldococcaceae</taxon>
        <taxon>Methanotorris</taxon>
    </lineage>
</organism>
<dbReference type="InterPro" id="IPR040372">
    <property type="entry name" value="YaeB-like"/>
</dbReference>
<evidence type="ECO:0000256" key="2">
    <source>
        <dbReference type="ARBA" id="ARBA00033753"/>
    </source>
</evidence>
<evidence type="ECO:0000313" key="5">
    <source>
        <dbReference type="Proteomes" id="UP000009227"/>
    </source>
</evidence>
<dbReference type="RefSeq" id="WP_013798312.1">
    <property type="nucleotide sequence ID" value="NC_015562.1"/>
</dbReference>
<feature type="domain" description="TsaA-like" evidence="3">
    <location>
        <begin position="5"/>
        <end position="127"/>
    </location>
</feature>
<dbReference type="Proteomes" id="UP000009227">
    <property type="component" value="Chromosome"/>
</dbReference>
<keyword evidence="1" id="KW-0949">S-adenosyl-L-methionine</keyword>
<sequence length="127" mass="14875">MEFRVFPIGKIKQRTNNTILEIFNEFKDGLDDLNEGNRILVFVWFDKSDTPNKRKILKVHPKGNINNPIRGVFSTRSPIRPNPIGIYNVKILKMENNRLYVEKIDAFDETPIIDIKIFSKELDCPEK</sequence>
<dbReference type="NCBIfam" id="TIGR00104">
    <property type="entry name" value="tRNA_TsaA"/>
    <property type="match status" value="1"/>
</dbReference>
<dbReference type="InterPro" id="IPR036414">
    <property type="entry name" value="YaeB_N_sf"/>
</dbReference>
<dbReference type="SUPFAM" id="SSF118196">
    <property type="entry name" value="YaeB-like"/>
    <property type="match status" value="1"/>
</dbReference>
<dbReference type="OrthoDB" id="40408at2157"/>
<dbReference type="EMBL" id="CP002737">
    <property type="protein sequence ID" value="AEF95703.1"/>
    <property type="molecule type" value="Genomic_DNA"/>
</dbReference>
<evidence type="ECO:0000313" key="4">
    <source>
        <dbReference type="EMBL" id="AEF95703.1"/>
    </source>
</evidence>
<dbReference type="Pfam" id="PF01980">
    <property type="entry name" value="TrmO_N"/>
    <property type="match status" value="1"/>
</dbReference>
<dbReference type="CDD" id="cd09281">
    <property type="entry name" value="UPF0066"/>
    <property type="match status" value="1"/>
</dbReference>
<dbReference type="HOGENOM" id="CLU_013458_2_2_2"/>
<keyword evidence="5" id="KW-1185">Reference proteome</keyword>
<name>F6BEW7_METIK</name>
<dbReference type="InterPro" id="IPR023370">
    <property type="entry name" value="TrmO-like_N"/>
</dbReference>
<evidence type="ECO:0000256" key="1">
    <source>
        <dbReference type="ARBA" id="ARBA00022691"/>
    </source>
</evidence>
<reference evidence="4 5" key="1">
    <citation type="submission" date="2011-05" db="EMBL/GenBank/DDBJ databases">
        <title>Complete sequence of Methanotorris igneus Kol 5.</title>
        <authorList>
            <consortium name="US DOE Joint Genome Institute"/>
            <person name="Lucas S."/>
            <person name="Han J."/>
            <person name="Lapidus A."/>
            <person name="Cheng J.-F."/>
            <person name="Goodwin L."/>
            <person name="Pitluck S."/>
            <person name="Peters L."/>
            <person name="Mikhailova N."/>
            <person name="Chertkov O."/>
            <person name="Han C."/>
            <person name="Tapia R."/>
            <person name="Land M."/>
            <person name="Hauser L."/>
            <person name="Kyrpides N."/>
            <person name="Ivanova N."/>
            <person name="Pagani I."/>
            <person name="Sieprawska-Lupa M."/>
            <person name="Whitman W."/>
            <person name="Woyke T."/>
        </authorList>
    </citation>
    <scope>NUCLEOTIDE SEQUENCE [LARGE SCALE GENOMIC DNA]</scope>
    <source>
        <strain evidence="5">DSM 5666 / JCM 11834 / Kol 5</strain>
    </source>
</reference>
<dbReference type="PANTHER" id="PTHR12818">
    <property type="entry name" value="TRNA (ADENINE(37)-N6)-METHYLTRANSFERASE"/>
    <property type="match status" value="1"/>
</dbReference>
<dbReference type="PROSITE" id="PS51668">
    <property type="entry name" value="TSAA_2"/>
    <property type="match status" value="1"/>
</dbReference>
<protein>
    <submittedName>
        <fullName evidence="4">Uncharacterized protein family UPF0066</fullName>
    </submittedName>
</protein>
<dbReference type="GeneID" id="10642978"/>
<comment type="similarity">
    <text evidence="2">Belongs to the tRNA methyltransferase O family.</text>
</comment>
<evidence type="ECO:0000259" key="3">
    <source>
        <dbReference type="PROSITE" id="PS51668"/>
    </source>
</evidence>
<gene>
    <name evidence="4" type="ordered locus">Metig_0143</name>
</gene>